<reference evidence="2 3" key="1">
    <citation type="submission" date="2019-08" db="EMBL/GenBank/DDBJ databases">
        <title>Deep-cultivation of Planctomycetes and their phenomic and genomic characterization uncovers novel biology.</title>
        <authorList>
            <person name="Wiegand S."/>
            <person name="Jogler M."/>
            <person name="Boedeker C."/>
            <person name="Pinto D."/>
            <person name="Vollmers J."/>
            <person name="Rivas-Marin E."/>
            <person name="Kohn T."/>
            <person name="Peeters S.H."/>
            <person name="Heuer A."/>
            <person name="Rast P."/>
            <person name="Oberbeckmann S."/>
            <person name="Bunk B."/>
            <person name="Jeske O."/>
            <person name="Meyerdierks A."/>
            <person name="Storesund J.E."/>
            <person name="Kallscheuer N."/>
            <person name="Luecker S."/>
            <person name="Lage O.M."/>
            <person name="Pohl T."/>
            <person name="Merkel B.J."/>
            <person name="Hornburger P."/>
            <person name="Mueller R.-W."/>
            <person name="Bruemmer F."/>
            <person name="Labrenz M."/>
            <person name="Spormann A.M."/>
            <person name="Op Den Camp H."/>
            <person name="Overmann J."/>
            <person name="Amann R."/>
            <person name="Jetten M.S.M."/>
            <person name="Mascher T."/>
            <person name="Medema M.H."/>
            <person name="Devos D.P."/>
            <person name="Kaster A.-K."/>
            <person name="Ovreas L."/>
            <person name="Rohde M."/>
            <person name="Galperin M.Y."/>
            <person name="Jogler C."/>
        </authorList>
    </citation>
    <scope>NUCLEOTIDE SEQUENCE [LARGE SCALE GENOMIC DNA]</scope>
    <source>
        <strain evidence="2 3">LF1</strain>
    </source>
</reference>
<dbReference type="AlphaFoldDB" id="A0A5B1CCK6"/>
<feature type="compositionally biased region" description="Acidic residues" evidence="1">
    <location>
        <begin position="200"/>
        <end position="218"/>
    </location>
</feature>
<dbReference type="EMBL" id="VRLW01000001">
    <property type="protein sequence ID" value="KAA1258286.1"/>
    <property type="molecule type" value="Genomic_DNA"/>
</dbReference>
<feature type="region of interest" description="Disordered" evidence="1">
    <location>
        <begin position="197"/>
        <end position="243"/>
    </location>
</feature>
<protein>
    <submittedName>
        <fullName evidence="2">Mu-like prophage major head subunit gpT</fullName>
    </submittedName>
</protein>
<evidence type="ECO:0000256" key="1">
    <source>
        <dbReference type="SAM" id="MobiDB-lite"/>
    </source>
</evidence>
<accession>A0A5B1CCK6</accession>
<dbReference type="OrthoDB" id="9806592at2"/>
<feature type="compositionally biased region" description="Basic and acidic residues" evidence="1">
    <location>
        <begin position="230"/>
        <end position="243"/>
    </location>
</feature>
<sequence>MPKSLKANNPIEAEAESVPSSLRIVCDDAATIQLAAANEPVEGEDKPALRKFSMTAYTGGAMRLGGWPYPVVVDLAGMRVTRKSRPILKDHDRGSIVGHTDDITINDKSLVVAGVISGVGTTAQEVIATSENGFPWQASLGASADKVVFIPEGKTAQANGREQKGPVYIARKSTLGEVSFVALGADDNTEARVAAGSYADVEDPGDEPDETETTDDLEPVNASLNMSTRPKTETKPAEKSPVEEMRAQAAAESRRIAGIRKLCAENHPDIEADAIEQGWSITKTELAVLRSERPRAPEQTQNQPRHDRVVLEAAACLSVGIDEKVLLASYGEKTLNAADPFRHIGLRELVAECARSEGIDVPRVFGDGTATIRAGFSSMSLPSIMENVMNKTLLAAYQNTPIAAFDLCSVGTVTDFKEVARYRLLGTGGFEQVAPDGELKHGKLSEQKYSNKADTYGQILTLTRHDIINDDLSAFMDIPRQMGRSGAESIDDLFFTLLLKNAGFFSSSNANLLQGADTKFGPDALTVAKTTFRKQKAGPGGKPKDQKPINIRPEYLVVPVELETEAELLMGSSQLMIDAQGSPTKIPVDNPHRNKYRIISTPHLSDSYYPGASAAAWYLFANPNVLPAFEIVFLNGRRTPIIERVEMPPNTLGMGFRSYIDFGVNSQDHRAAVKVAGE</sequence>
<dbReference type="Pfam" id="PF25209">
    <property type="entry name" value="Phage_capsid_4"/>
    <property type="match status" value="1"/>
</dbReference>
<comment type="caution">
    <text evidence="2">The sequence shown here is derived from an EMBL/GenBank/DDBJ whole genome shotgun (WGS) entry which is preliminary data.</text>
</comment>
<organism evidence="2 3">
    <name type="scientific">Rubripirellula obstinata</name>
    <dbReference type="NCBI Taxonomy" id="406547"/>
    <lineage>
        <taxon>Bacteria</taxon>
        <taxon>Pseudomonadati</taxon>
        <taxon>Planctomycetota</taxon>
        <taxon>Planctomycetia</taxon>
        <taxon>Pirellulales</taxon>
        <taxon>Pirellulaceae</taxon>
        <taxon>Rubripirellula</taxon>
    </lineage>
</organism>
<dbReference type="Proteomes" id="UP000322699">
    <property type="component" value="Unassembled WGS sequence"/>
</dbReference>
<name>A0A5B1CCK6_9BACT</name>
<keyword evidence="3" id="KW-1185">Reference proteome</keyword>
<dbReference type="RefSeq" id="WP_068259231.1">
    <property type="nucleotide sequence ID" value="NZ_LWSK01000009.1"/>
</dbReference>
<evidence type="ECO:0000313" key="2">
    <source>
        <dbReference type="EMBL" id="KAA1258286.1"/>
    </source>
</evidence>
<proteinExistence type="predicted"/>
<gene>
    <name evidence="2" type="ORF">LF1_08020</name>
</gene>
<evidence type="ECO:0000313" key="3">
    <source>
        <dbReference type="Proteomes" id="UP000322699"/>
    </source>
</evidence>